<evidence type="ECO:0000256" key="3">
    <source>
        <dbReference type="ARBA" id="ARBA00022432"/>
    </source>
</evidence>
<comment type="function">
    <text evidence="7">Catalyzes the reversible isomerization of glucose-6-phosphate to fructose-6-phosphate.</text>
</comment>
<dbReference type="PROSITE" id="PS00174">
    <property type="entry name" value="P_GLUCOSE_ISOMERASE_2"/>
    <property type="match status" value="1"/>
</dbReference>
<dbReference type="InterPro" id="IPR018189">
    <property type="entry name" value="Phosphoglucose_isomerase_CS"/>
</dbReference>
<evidence type="ECO:0000256" key="2">
    <source>
        <dbReference type="ARBA" id="ARBA00006604"/>
    </source>
</evidence>
<protein>
    <recommendedName>
        <fullName evidence="7">Glucose-6-phosphate isomerase</fullName>
        <shortName evidence="7">GPI</shortName>
        <ecNumber evidence="7">5.3.1.9</ecNumber>
    </recommendedName>
    <alternativeName>
        <fullName evidence="7">Phosphoglucose isomerase</fullName>
        <shortName evidence="7">PGI</shortName>
    </alternativeName>
    <alternativeName>
        <fullName evidence="7">Phosphohexose isomerase</fullName>
        <shortName evidence="7">PHI</shortName>
    </alternativeName>
</protein>
<comment type="subcellular location">
    <subcellularLocation>
        <location evidence="7">Cytoplasm</location>
    </subcellularLocation>
</comment>
<dbReference type="RefSeq" id="WP_189401130.1">
    <property type="nucleotide sequence ID" value="NZ_BMXA01000003.1"/>
</dbReference>
<name>A0A918VM47_9GAMM</name>
<keyword evidence="3 7" id="KW-0312">Gluconeogenesis</keyword>
<comment type="similarity">
    <text evidence="2 7 8">Belongs to the GPI family.</text>
</comment>
<sequence>MPSTSIAPAIKNALSEHAKQDLVHGIKHKFDSDQERVVHTSFDIANIHFDFSKTHIDDALLNTYTDYAAQIDFKAKRHALFAGERVNVTEDRSVLHTLLRDPRNQGIAMALPETLSQAQSARDALIKQYHDIQADLARRSTPIRNIIHVGIGGSALGPQLIYEALSGVNPKVKIHFISNIDAHQLVDALDVCDADSTLVIGVSKTFTTAETLQNIDSVADWFRAQGVDEPLTHFYAVTAFPENAVNYGIPNTNIVSFPEWVGGRYSVWSSVSLSAALVFGIEDFEQFLAGAAEMDRHFYHAEPAENVCFIAAALDHYYANFMQATSRAIFAYDHRLRSLVDYLQQLETESNGKDRQLDGSPVDQETSAVIWGGVGTDVQHSVFQMLHQGTALIPSEFILVAKADHDLNAHHQELLANGVAQTAALLAGQDIAKVNELHAEEHLTELTKQAKIFSGERPSTTMLLSQLTPATLGSLLAFYEHRTFSGGVLVNINSYDQMGVELGKRLAKQVNPMLDAMTPDSEVQKNAEGFDASTLDLIARIRRA</sequence>
<comment type="pathway">
    <text evidence="7">Carbohydrate biosynthesis; gluconeogenesis.</text>
</comment>
<accession>A0A918VM47</accession>
<comment type="caution">
    <text evidence="9">The sequence shown here is derived from an EMBL/GenBank/DDBJ whole genome shotgun (WGS) entry which is preliminary data.</text>
</comment>
<reference evidence="9" key="1">
    <citation type="journal article" date="2014" name="Int. J. Syst. Evol. Microbiol.">
        <title>Complete genome sequence of Corynebacterium casei LMG S-19264T (=DSM 44701T), isolated from a smear-ripened cheese.</title>
        <authorList>
            <consortium name="US DOE Joint Genome Institute (JGI-PGF)"/>
            <person name="Walter F."/>
            <person name="Albersmeier A."/>
            <person name="Kalinowski J."/>
            <person name="Ruckert C."/>
        </authorList>
    </citation>
    <scope>NUCLEOTIDE SEQUENCE</scope>
    <source>
        <strain evidence="9">KCTC 12711</strain>
    </source>
</reference>
<evidence type="ECO:0000256" key="7">
    <source>
        <dbReference type="HAMAP-Rule" id="MF_00473"/>
    </source>
</evidence>
<evidence type="ECO:0000256" key="8">
    <source>
        <dbReference type="RuleBase" id="RU000612"/>
    </source>
</evidence>
<evidence type="ECO:0000313" key="9">
    <source>
        <dbReference type="EMBL" id="GHA12395.1"/>
    </source>
</evidence>
<organism evidence="9 10">
    <name type="scientific">Arenicella chitinivorans</name>
    <dbReference type="NCBI Taxonomy" id="1329800"/>
    <lineage>
        <taxon>Bacteria</taxon>
        <taxon>Pseudomonadati</taxon>
        <taxon>Pseudomonadota</taxon>
        <taxon>Gammaproteobacteria</taxon>
        <taxon>Arenicellales</taxon>
        <taxon>Arenicellaceae</taxon>
        <taxon>Arenicella</taxon>
    </lineage>
</organism>
<dbReference type="GO" id="GO:0005829">
    <property type="term" value="C:cytosol"/>
    <property type="evidence" value="ECO:0007669"/>
    <property type="project" value="TreeGrafter"/>
</dbReference>
<evidence type="ECO:0000313" key="10">
    <source>
        <dbReference type="Proteomes" id="UP000614811"/>
    </source>
</evidence>
<keyword evidence="7" id="KW-0963">Cytoplasm</keyword>
<feature type="active site" description="Proton donor" evidence="7">
    <location>
        <position position="349"/>
    </location>
</feature>
<keyword evidence="5 7" id="KW-0413">Isomerase</keyword>
<comment type="catalytic activity">
    <reaction evidence="6 7 8">
        <text>alpha-D-glucose 6-phosphate = beta-D-fructose 6-phosphate</text>
        <dbReference type="Rhea" id="RHEA:11816"/>
        <dbReference type="ChEBI" id="CHEBI:57634"/>
        <dbReference type="ChEBI" id="CHEBI:58225"/>
        <dbReference type="EC" id="5.3.1.9"/>
    </reaction>
</comment>
<keyword evidence="4 7" id="KW-0324">Glycolysis</keyword>
<dbReference type="InterPro" id="IPR001672">
    <property type="entry name" value="G6P_Isomerase"/>
</dbReference>
<dbReference type="Pfam" id="PF00342">
    <property type="entry name" value="PGI"/>
    <property type="match status" value="1"/>
</dbReference>
<dbReference type="Gene3D" id="1.10.1390.10">
    <property type="match status" value="1"/>
</dbReference>
<reference evidence="9" key="2">
    <citation type="submission" date="2020-09" db="EMBL/GenBank/DDBJ databases">
        <authorList>
            <person name="Sun Q."/>
            <person name="Kim S."/>
        </authorList>
    </citation>
    <scope>NUCLEOTIDE SEQUENCE</scope>
    <source>
        <strain evidence="9">KCTC 12711</strain>
    </source>
</reference>
<dbReference type="GO" id="GO:0048029">
    <property type="term" value="F:monosaccharide binding"/>
    <property type="evidence" value="ECO:0007669"/>
    <property type="project" value="TreeGrafter"/>
</dbReference>
<dbReference type="EMBL" id="BMXA01000003">
    <property type="protein sequence ID" value="GHA12395.1"/>
    <property type="molecule type" value="Genomic_DNA"/>
</dbReference>
<proteinExistence type="inferred from homology"/>
<dbReference type="PROSITE" id="PS00765">
    <property type="entry name" value="P_GLUCOSE_ISOMERASE_1"/>
    <property type="match status" value="1"/>
</dbReference>
<dbReference type="GO" id="GO:0006096">
    <property type="term" value="P:glycolytic process"/>
    <property type="evidence" value="ECO:0007669"/>
    <property type="project" value="UniProtKB-UniRule"/>
</dbReference>
<dbReference type="CDD" id="cd05016">
    <property type="entry name" value="SIS_PGI_2"/>
    <property type="match status" value="1"/>
</dbReference>
<dbReference type="NCBIfam" id="NF001211">
    <property type="entry name" value="PRK00179.1"/>
    <property type="match status" value="1"/>
</dbReference>
<dbReference type="PROSITE" id="PS51463">
    <property type="entry name" value="P_GLUCOSE_ISOMERASE_3"/>
    <property type="match status" value="1"/>
</dbReference>
<dbReference type="EC" id="5.3.1.9" evidence="7"/>
<feature type="active site" evidence="7">
    <location>
        <position position="380"/>
    </location>
</feature>
<gene>
    <name evidence="7 9" type="primary">pgi</name>
    <name evidence="9" type="ORF">GCM10008090_22860</name>
</gene>
<dbReference type="AlphaFoldDB" id="A0A918VM47"/>
<feature type="active site" evidence="7">
    <location>
        <position position="504"/>
    </location>
</feature>
<evidence type="ECO:0000256" key="6">
    <source>
        <dbReference type="ARBA" id="ARBA00029321"/>
    </source>
</evidence>
<dbReference type="CDD" id="cd05015">
    <property type="entry name" value="SIS_PGI_1"/>
    <property type="match status" value="1"/>
</dbReference>
<dbReference type="PANTHER" id="PTHR11469:SF1">
    <property type="entry name" value="GLUCOSE-6-PHOSPHATE ISOMERASE"/>
    <property type="match status" value="1"/>
</dbReference>
<dbReference type="InterPro" id="IPR035476">
    <property type="entry name" value="SIS_PGI_1"/>
</dbReference>
<comment type="pathway">
    <text evidence="1 7 8">Carbohydrate degradation; glycolysis; D-glyceraldehyde 3-phosphate and glycerone phosphate from D-glucose: step 2/4.</text>
</comment>
<dbReference type="Proteomes" id="UP000614811">
    <property type="component" value="Unassembled WGS sequence"/>
</dbReference>
<evidence type="ECO:0000256" key="4">
    <source>
        <dbReference type="ARBA" id="ARBA00023152"/>
    </source>
</evidence>
<dbReference type="Gene3D" id="3.40.50.10490">
    <property type="entry name" value="Glucose-6-phosphate isomerase like protein, domain 1"/>
    <property type="match status" value="2"/>
</dbReference>
<dbReference type="GO" id="GO:0004347">
    <property type="term" value="F:glucose-6-phosphate isomerase activity"/>
    <property type="evidence" value="ECO:0007669"/>
    <property type="project" value="UniProtKB-UniRule"/>
</dbReference>
<dbReference type="PANTHER" id="PTHR11469">
    <property type="entry name" value="GLUCOSE-6-PHOSPHATE ISOMERASE"/>
    <property type="match status" value="1"/>
</dbReference>
<dbReference type="GO" id="GO:0006094">
    <property type="term" value="P:gluconeogenesis"/>
    <property type="evidence" value="ECO:0007669"/>
    <property type="project" value="UniProtKB-UniRule"/>
</dbReference>
<evidence type="ECO:0000256" key="1">
    <source>
        <dbReference type="ARBA" id="ARBA00004926"/>
    </source>
</evidence>
<evidence type="ECO:0000256" key="5">
    <source>
        <dbReference type="ARBA" id="ARBA00023235"/>
    </source>
</evidence>
<keyword evidence="10" id="KW-1185">Reference proteome</keyword>
<dbReference type="HAMAP" id="MF_00473">
    <property type="entry name" value="G6P_isomerase"/>
    <property type="match status" value="1"/>
</dbReference>
<dbReference type="PRINTS" id="PR00662">
    <property type="entry name" value="G6PISOMERASE"/>
</dbReference>
<dbReference type="InterPro" id="IPR023096">
    <property type="entry name" value="G6P_Isomerase_C"/>
</dbReference>
<dbReference type="InterPro" id="IPR035482">
    <property type="entry name" value="SIS_PGI_2"/>
</dbReference>
<dbReference type="GO" id="GO:0097367">
    <property type="term" value="F:carbohydrate derivative binding"/>
    <property type="evidence" value="ECO:0007669"/>
    <property type="project" value="InterPro"/>
</dbReference>
<dbReference type="GO" id="GO:0051156">
    <property type="term" value="P:glucose 6-phosphate metabolic process"/>
    <property type="evidence" value="ECO:0007669"/>
    <property type="project" value="TreeGrafter"/>
</dbReference>
<dbReference type="SUPFAM" id="SSF53697">
    <property type="entry name" value="SIS domain"/>
    <property type="match status" value="1"/>
</dbReference>
<dbReference type="InterPro" id="IPR046348">
    <property type="entry name" value="SIS_dom_sf"/>
</dbReference>